<sequence>MRNKKNKENSKFMIYKQLNMETVSWLFPCQIN</sequence>
<name>A0A0E9U8Q5_ANGAN</name>
<accession>A0A0E9U8Q5</accession>
<reference evidence="1" key="1">
    <citation type="submission" date="2014-11" db="EMBL/GenBank/DDBJ databases">
        <authorList>
            <person name="Amaro Gonzalez C."/>
        </authorList>
    </citation>
    <scope>NUCLEOTIDE SEQUENCE</scope>
</reference>
<protein>
    <submittedName>
        <fullName evidence="1">Uncharacterized protein</fullName>
    </submittedName>
</protein>
<dbReference type="EMBL" id="GBXM01046313">
    <property type="protein sequence ID" value="JAH62264.1"/>
    <property type="molecule type" value="Transcribed_RNA"/>
</dbReference>
<organism evidence="1">
    <name type="scientific">Anguilla anguilla</name>
    <name type="common">European freshwater eel</name>
    <name type="synonym">Muraena anguilla</name>
    <dbReference type="NCBI Taxonomy" id="7936"/>
    <lineage>
        <taxon>Eukaryota</taxon>
        <taxon>Metazoa</taxon>
        <taxon>Chordata</taxon>
        <taxon>Craniata</taxon>
        <taxon>Vertebrata</taxon>
        <taxon>Euteleostomi</taxon>
        <taxon>Actinopterygii</taxon>
        <taxon>Neopterygii</taxon>
        <taxon>Teleostei</taxon>
        <taxon>Anguilliformes</taxon>
        <taxon>Anguillidae</taxon>
        <taxon>Anguilla</taxon>
    </lineage>
</organism>
<evidence type="ECO:0000313" key="1">
    <source>
        <dbReference type="EMBL" id="JAH62264.1"/>
    </source>
</evidence>
<dbReference type="AlphaFoldDB" id="A0A0E9U8Q5"/>
<reference evidence="1" key="2">
    <citation type="journal article" date="2015" name="Fish Shellfish Immunol.">
        <title>Early steps in the European eel (Anguilla anguilla)-Vibrio vulnificus interaction in the gills: Role of the RtxA13 toxin.</title>
        <authorList>
            <person name="Callol A."/>
            <person name="Pajuelo D."/>
            <person name="Ebbesson L."/>
            <person name="Teles M."/>
            <person name="MacKenzie S."/>
            <person name="Amaro C."/>
        </authorList>
    </citation>
    <scope>NUCLEOTIDE SEQUENCE</scope>
</reference>
<proteinExistence type="predicted"/>